<evidence type="ECO:0000313" key="1">
    <source>
        <dbReference type="EMBL" id="MCV9880604.1"/>
    </source>
</evidence>
<evidence type="ECO:0000313" key="3">
    <source>
        <dbReference type="Proteomes" id="UP001165568"/>
    </source>
</evidence>
<keyword evidence="3" id="KW-1185">Reference proteome</keyword>
<dbReference type="EMBL" id="JAMPJT010000023">
    <property type="protein sequence ID" value="MCV9880604.1"/>
    <property type="molecule type" value="Genomic_DNA"/>
</dbReference>
<organism evidence="1 4">
    <name type="scientific">Brenneria izbisi</name>
    <dbReference type="NCBI Taxonomy" id="2939450"/>
    <lineage>
        <taxon>Bacteria</taxon>
        <taxon>Pseudomonadati</taxon>
        <taxon>Pseudomonadota</taxon>
        <taxon>Gammaproteobacteria</taxon>
        <taxon>Enterobacterales</taxon>
        <taxon>Pectobacteriaceae</taxon>
        <taxon>Brenneria</taxon>
    </lineage>
</organism>
<dbReference type="AlphaFoldDB" id="A0AA41Y4Q1"/>
<evidence type="ECO:0000313" key="2">
    <source>
        <dbReference type="EMBL" id="MCV9884022.1"/>
    </source>
</evidence>
<reference evidence="1" key="1">
    <citation type="submission" date="2022-04" db="EMBL/GenBank/DDBJ databases">
        <title>Brenneria sp. isolated from walnut trees in Serbia.</title>
        <authorList>
            <person name="Gasic K."/>
            <person name="Zlatkovic N."/>
            <person name="Kuzmanovic N."/>
        </authorList>
    </citation>
    <scope>NUCLEOTIDE SEQUENCE</scope>
    <source>
        <strain evidence="2">KBI 423</strain>
        <strain evidence="1">KBI 447</strain>
    </source>
</reference>
<sequence>MSMTDGMKAFVNVGISQMMDALDFCHKQGMDYESAKQHAAVIAMYVCHTDIDSKYGKKSASEITHGLKKIGACP</sequence>
<dbReference type="Proteomes" id="UP001165568">
    <property type="component" value="Unassembled WGS sequence"/>
</dbReference>
<gene>
    <name evidence="1" type="ORF">NC803_17400</name>
    <name evidence="2" type="ORF">NC856_17370</name>
</gene>
<dbReference type="Proteomes" id="UP001165569">
    <property type="component" value="Unassembled WGS sequence"/>
</dbReference>
<dbReference type="RefSeq" id="WP_264091667.1">
    <property type="nucleotide sequence ID" value="NZ_JAMPJT010000023.1"/>
</dbReference>
<comment type="caution">
    <text evidence="1">The sequence shown here is derived from an EMBL/GenBank/DDBJ whole genome shotgun (WGS) entry which is preliminary data.</text>
</comment>
<name>A0AA41Y4Q1_9GAMM</name>
<proteinExistence type="predicted"/>
<protein>
    <submittedName>
        <fullName evidence="1">Uncharacterized protein</fullName>
    </submittedName>
</protein>
<accession>A0AA41Y4Q1</accession>
<evidence type="ECO:0000313" key="4">
    <source>
        <dbReference type="Proteomes" id="UP001165569"/>
    </source>
</evidence>
<dbReference type="EMBL" id="JAMPJU010000024">
    <property type="protein sequence ID" value="MCV9884022.1"/>
    <property type="molecule type" value="Genomic_DNA"/>
</dbReference>